<name>A0ABN9MZH1_9MYCO</name>
<evidence type="ECO:0000256" key="3">
    <source>
        <dbReference type="ARBA" id="ARBA00023163"/>
    </source>
</evidence>
<dbReference type="SUPFAM" id="SSF46689">
    <property type="entry name" value="Homeodomain-like"/>
    <property type="match status" value="1"/>
</dbReference>
<evidence type="ECO:0000256" key="1">
    <source>
        <dbReference type="ARBA" id="ARBA00023015"/>
    </source>
</evidence>
<dbReference type="InterPro" id="IPR001647">
    <property type="entry name" value="HTH_TetR"/>
</dbReference>
<keyword evidence="1" id="KW-0805">Transcription regulation</keyword>
<dbReference type="Pfam" id="PF00440">
    <property type="entry name" value="TetR_N"/>
    <property type="match status" value="1"/>
</dbReference>
<dbReference type="RefSeq" id="WP_308477140.1">
    <property type="nucleotide sequence ID" value="NZ_OY726394.1"/>
</dbReference>
<dbReference type="InterPro" id="IPR050109">
    <property type="entry name" value="HTH-type_TetR-like_transc_reg"/>
</dbReference>
<organism evidence="6 7">
    <name type="scientific">[Mycobacterium] kokjensenii</name>
    <dbReference type="NCBI Taxonomy" id="3064287"/>
    <lineage>
        <taxon>Bacteria</taxon>
        <taxon>Bacillati</taxon>
        <taxon>Actinomycetota</taxon>
        <taxon>Actinomycetes</taxon>
        <taxon>Mycobacteriales</taxon>
        <taxon>Mycobacteriaceae</taxon>
        <taxon>Mycolicibacter</taxon>
    </lineage>
</organism>
<dbReference type="EMBL" id="OY726394">
    <property type="protein sequence ID" value="CAJ1497804.1"/>
    <property type="molecule type" value="Genomic_DNA"/>
</dbReference>
<evidence type="ECO:0000313" key="7">
    <source>
        <dbReference type="Proteomes" id="UP001190336"/>
    </source>
</evidence>
<accession>A0ABN9MZH1</accession>
<evidence type="ECO:0000256" key="2">
    <source>
        <dbReference type="ARBA" id="ARBA00023125"/>
    </source>
</evidence>
<dbReference type="PROSITE" id="PS50977">
    <property type="entry name" value="HTH_TETR_2"/>
    <property type="match status" value="1"/>
</dbReference>
<feature type="domain" description="HTH tetR-type" evidence="5">
    <location>
        <begin position="1"/>
        <end position="54"/>
    </location>
</feature>
<dbReference type="Gene3D" id="1.10.357.10">
    <property type="entry name" value="Tetracycline Repressor, domain 2"/>
    <property type="match status" value="1"/>
</dbReference>
<protein>
    <submittedName>
        <fullName evidence="6">Helix-turn-helix domain-containing protein</fullName>
    </submittedName>
</protein>
<dbReference type="PANTHER" id="PTHR30055">
    <property type="entry name" value="HTH-TYPE TRANSCRIPTIONAL REGULATOR RUTR"/>
    <property type="match status" value="1"/>
</dbReference>
<evidence type="ECO:0000259" key="5">
    <source>
        <dbReference type="PROSITE" id="PS50977"/>
    </source>
</evidence>
<sequence length="174" mass="18767">MDAAVDLFGRHSVAGTSLQMISDALGLTKSAIYHHFRTRDELLGAILEPLVAQLAELLQAVDDVRGARARADRMLVGYVSLAVANRRLIPILRGDPGVVAYLRTRPEWDAMVRRQLEILAGAEPGVTGQVRAALVMAGISSTVGLPFNGLDDDGLRDELLSTCRRTLGLRAPRG</sequence>
<dbReference type="InterPro" id="IPR009057">
    <property type="entry name" value="Homeodomain-like_sf"/>
</dbReference>
<dbReference type="Proteomes" id="UP001190336">
    <property type="component" value="Chromosome"/>
</dbReference>
<evidence type="ECO:0000313" key="6">
    <source>
        <dbReference type="EMBL" id="CAJ1497804.1"/>
    </source>
</evidence>
<proteinExistence type="predicted"/>
<dbReference type="PANTHER" id="PTHR30055:SF234">
    <property type="entry name" value="HTH-TYPE TRANSCRIPTIONAL REGULATOR BETI"/>
    <property type="match status" value="1"/>
</dbReference>
<keyword evidence="3" id="KW-0804">Transcription</keyword>
<keyword evidence="2 4" id="KW-0238">DNA-binding</keyword>
<reference evidence="6 7" key="1">
    <citation type="submission" date="2023-08" db="EMBL/GenBank/DDBJ databases">
        <authorList>
            <person name="Folkvardsen B D."/>
            <person name="Norman A."/>
        </authorList>
    </citation>
    <scope>NUCLEOTIDE SEQUENCE [LARGE SCALE GENOMIC DNA]</scope>
    <source>
        <strain evidence="6 7">Mu0083</strain>
    </source>
</reference>
<keyword evidence="7" id="KW-1185">Reference proteome</keyword>
<evidence type="ECO:0000256" key="4">
    <source>
        <dbReference type="PROSITE-ProRule" id="PRU00335"/>
    </source>
</evidence>
<feature type="DNA-binding region" description="H-T-H motif" evidence="4">
    <location>
        <begin position="17"/>
        <end position="36"/>
    </location>
</feature>
<gene>
    <name evidence="6" type="ORF">MU0083_001768</name>
</gene>